<reference evidence="2" key="1">
    <citation type="submission" date="2016-10" db="EMBL/GenBank/DDBJ databases">
        <authorList>
            <person name="Varghese N."/>
            <person name="Submissions S."/>
        </authorList>
    </citation>
    <scope>NUCLEOTIDE SEQUENCE [LARGE SCALE GENOMIC DNA]</scope>
    <source>
        <strain evidence="2">S7</strain>
    </source>
</reference>
<dbReference type="Pfam" id="PF13128">
    <property type="entry name" value="DUF3954"/>
    <property type="match status" value="1"/>
</dbReference>
<gene>
    <name evidence="1" type="ORF">SAMN05518683_102277</name>
</gene>
<evidence type="ECO:0008006" key="3">
    <source>
        <dbReference type="Google" id="ProtNLM"/>
    </source>
</evidence>
<protein>
    <recommendedName>
        <fullName evidence="3">DUF3954 domain-containing protein</fullName>
    </recommendedName>
</protein>
<dbReference type="AlphaFoldDB" id="A0A1I5MLT5"/>
<dbReference type="EMBL" id="FOXD01000002">
    <property type="protein sequence ID" value="SFP10509.1"/>
    <property type="molecule type" value="Genomic_DNA"/>
</dbReference>
<dbReference type="OrthoDB" id="2456551at2"/>
<evidence type="ECO:0000313" key="2">
    <source>
        <dbReference type="Proteomes" id="UP000198892"/>
    </source>
</evidence>
<accession>A0A1I5MLT5</accession>
<dbReference type="InterPro" id="IPR025017">
    <property type="entry name" value="DUF3954"/>
</dbReference>
<organism evidence="1 2">
    <name type="scientific">Salibacterium halotolerans</name>
    <dbReference type="NCBI Taxonomy" id="1884432"/>
    <lineage>
        <taxon>Bacteria</taxon>
        <taxon>Bacillati</taxon>
        <taxon>Bacillota</taxon>
        <taxon>Bacilli</taxon>
        <taxon>Bacillales</taxon>
        <taxon>Bacillaceae</taxon>
    </lineage>
</organism>
<proteinExistence type="predicted"/>
<name>A0A1I5MLT5_9BACI</name>
<keyword evidence="2" id="KW-1185">Reference proteome</keyword>
<evidence type="ECO:0000313" key="1">
    <source>
        <dbReference type="EMBL" id="SFP10509.1"/>
    </source>
</evidence>
<dbReference type="Proteomes" id="UP000198892">
    <property type="component" value="Unassembled WGS sequence"/>
</dbReference>
<sequence>MGDFDLKQEISLKEDAAYVVKNGKLTTMKAPECGHGNDEIVWKDGKVLDVIRSKRERINGQEYI</sequence>
<dbReference type="RefSeq" id="WP_093335107.1">
    <property type="nucleotide sequence ID" value="NZ_FOXD01000002.1"/>
</dbReference>
<dbReference type="STRING" id="1884432.SAMN05518683_102277"/>